<sequence>MGNPKRVRSQITKGTISGRPRGDNTASDELEDAKEETEDDEADAPASKRLACPFYTFDRVRHLRCAHFHLKRVKDVKQHLLRKHRFHCRGCYEGFKDKEKFRDHARNSQQCQAGTGNSQSAGIEEGFSEDQVSVLQQRINPRDEDHSWYSIWKILFPGQPTPASPFLKSDVEEVISTVCELWEKNIDKVMFSLGNAPFSMGSITNAELSEQISHSESETPVKDDLLRLLGELAKVSVPRGNTDGRYVSIAQPSVPTSAPGSASAFETASTHFFDSERLQASDTMVCSLKAESPGNARPTSKKKNERSRRSARKKR</sequence>
<accession>A0AAD8XLY2</accession>
<feature type="compositionally biased region" description="Acidic residues" evidence="1">
    <location>
        <begin position="26"/>
        <end position="43"/>
    </location>
</feature>
<dbReference type="AlphaFoldDB" id="A0AAD8XLY2"/>
<feature type="region of interest" description="Disordered" evidence="1">
    <location>
        <begin position="1"/>
        <end position="45"/>
    </location>
</feature>
<dbReference type="EMBL" id="JAHMHS010000010">
    <property type="protein sequence ID" value="KAK1729786.1"/>
    <property type="molecule type" value="Genomic_DNA"/>
</dbReference>
<dbReference type="Proteomes" id="UP001244207">
    <property type="component" value="Unassembled WGS sequence"/>
</dbReference>
<reference evidence="2" key="1">
    <citation type="submission" date="2021-12" db="EMBL/GenBank/DDBJ databases">
        <title>Comparative genomics, transcriptomics and evolutionary studies reveal genomic signatures of adaptation to plant cell wall in hemibiotrophic fungi.</title>
        <authorList>
            <consortium name="DOE Joint Genome Institute"/>
            <person name="Baroncelli R."/>
            <person name="Diaz J.F."/>
            <person name="Benocci T."/>
            <person name="Peng M."/>
            <person name="Battaglia E."/>
            <person name="Haridas S."/>
            <person name="Andreopoulos W."/>
            <person name="Labutti K."/>
            <person name="Pangilinan J."/>
            <person name="Floch G.L."/>
            <person name="Makela M.R."/>
            <person name="Henrissat B."/>
            <person name="Grigoriev I.V."/>
            <person name="Crouch J.A."/>
            <person name="De Vries R.P."/>
            <person name="Sukno S.A."/>
            <person name="Thon M.R."/>
        </authorList>
    </citation>
    <scope>NUCLEOTIDE SEQUENCE</scope>
    <source>
        <strain evidence="2">CBS 112980</strain>
    </source>
</reference>
<feature type="compositionally biased region" description="Basic residues" evidence="1">
    <location>
        <begin position="299"/>
        <end position="315"/>
    </location>
</feature>
<evidence type="ECO:0000256" key="1">
    <source>
        <dbReference type="SAM" id="MobiDB-lite"/>
    </source>
</evidence>
<comment type="caution">
    <text evidence="2">The sequence shown here is derived from an EMBL/GenBank/DDBJ whole genome shotgun (WGS) entry which is preliminary data.</text>
</comment>
<evidence type="ECO:0000313" key="2">
    <source>
        <dbReference type="EMBL" id="KAK1729786.1"/>
    </source>
</evidence>
<name>A0AAD8XLY2_GLOAC</name>
<feature type="region of interest" description="Disordered" evidence="1">
    <location>
        <begin position="284"/>
        <end position="315"/>
    </location>
</feature>
<dbReference type="GeneID" id="85385347"/>
<evidence type="ECO:0008006" key="4">
    <source>
        <dbReference type="Google" id="ProtNLM"/>
    </source>
</evidence>
<gene>
    <name evidence="2" type="ORF">BDZ83DRAFT_16891</name>
</gene>
<proteinExistence type="predicted"/>
<dbReference type="PANTHER" id="PTHR38166:SF1">
    <property type="entry name" value="C2H2-TYPE DOMAIN-CONTAINING PROTEIN"/>
    <property type="match status" value="1"/>
</dbReference>
<evidence type="ECO:0000313" key="3">
    <source>
        <dbReference type="Proteomes" id="UP001244207"/>
    </source>
</evidence>
<dbReference type="RefSeq" id="XP_060369841.1">
    <property type="nucleotide sequence ID" value="XM_060501448.1"/>
</dbReference>
<protein>
    <recommendedName>
        <fullName evidence="4">C2H2-type domain-containing protein</fullName>
    </recommendedName>
</protein>
<organism evidence="2 3">
    <name type="scientific">Glomerella acutata</name>
    <name type="common">Colletotrichum acutatum</name>
    <dbReference type="NCBI Taxonomy" id="27357"/>
    <lineage>
        <taxon>Eukaryota</taxon>
        <taxon>Fungi</taxon>
        <taxon>Dikarya</taxon>
        <taxon>Ascomycota</taxon>
        <taxon>Pezizomycotina</taxon>
        <taxon>Sordariomycetes</taxon>
        <taxon>Hypocreomycetidae</taxon>
        <taxon>Glomerellales</taxon>
        <taxon>Glomerellaceae</taxon>
        <taxon>Colletotrichum</taxon>
        <taxon>Colletotrichum acutatum species complex</taxon>
    </lineage>
</organism>
<keyword evidence="3" id="KW-1185">Reference proteome</keyword>
<dbReference type="PANTHER" id="PTHR38166">
    <property type="entry name" value="C2H2-TYPE DOMAIN-CONTAINING PROTEIN-RELATED"/>
    <property type="match status" value="1"/>
</dbReference>